<evidence type="ECO:0000313" key="1">
    <source>
        <dbReference type="EMBL" id="KNY30471.1"/>
    </source>
</evidence>
<name>A0A0L6JX90_9FIRM</name>
<dbReference type="EMBL" id="LGTC01000001">
    <property type="protein sequence ID" value="KNY30471.1"/>
    <property type="molecule type" value="Genomic_DNA"/>
</dbReference>
<dbReference type="STRING" id="398512.Bccel_5751"/>
<evidence type="ECO:0000313" key="2">
    <source>
        <dbReference type="EMBL" id="KNY30478.1"/>
    </source>
</evidence>
<dbReference type="OrthoDB" id="2062632at2"/>
<keyword evidence="3" id="KW-1185">Reference proteome</keyword>
<proteinExistence type="predicted"/>
<evidence type="ECO:0000313" key="3">
    <source>
        <dbReference type="Proteomes" id="UP000036923"/>
    </source>
</evidence>
<comment type="caution">
    <text evidence="1">The sequence shown here is derived from an EMBL/GenBank/DDBJ whole genome shotgun (WGS) entry which is preliminary data.</text>
</comment>
<dbReference type="RefSeq" id="WP_036945963.1">
    <property type="nucleotide sequence ID" value="NZ_JQKC01000096.1"/>
</dbReference>
<dbReference type="Proteomes" id="UP000036923">
    <property type="component" value="Unassembled WGS sequence"/>
</dbReference>
<sequence length="218" mass="25358">MIATINKQQLLRLKDELIQAIYIVNNQKQRETPKFLSYLNVMKKNIETCIDCDYDGLEELVGYLCDDWTMACKVDYGLGTWYVKDDNIDIKATENRKFDQAIIEIDKILQTNHIMARTWYDSNDLHNIGLSFNKCKNDWDTMINDIINKYGLIKSEIAVIPDDIWTYAKYLSIASDNNSLINWFSKEIPGFGYLAPLEIVKLVNGENILRSFMMDITI</sequence>
<reference evidence="1" key="1">
    <citation type="submission" date="2015-07" db="EMBL/GenBank/DDBJ databases">
        <title>MeaNS - Measles Nucleotide Surveillance Program.</title>
        <authorList>
            <person name="Tran T."/>
            <person name="Druce J."/>
        </authorList>
    </citation>
    <scope>NUCLEOTIDE SEQUENCE</scope>
    <source>
        <strain evidence="1">DSM 2933</strain>
    </source>
</reference>
<reference evidence="3" key="2">
    <citation type="submission" date="2015-07" db="EMBL/GenBank/DDBJ databases">
        <title>Near-Complete Genome Sequence of the Cellulolytic Bacterium Bacteroides (Pseudobacteroides) cellulosolvens ATCC 35603.</title>
        <authorList>
            <person name="Dassa B."/>
            <person name="Utturkar S.M."/>
            <person name="Klingeman D.M."/>
            <person name="Hurt R.A."/>
            <person name="Keller M."/>
            <person name="Xu J."/>
            <person name="Reddy Y.H.K."/>
            <person name="Borovok I."/>
            <person name="Grinberg I.R."/>
            <person name="Lamed R."/>
            <person name="Zhivin O."/>
            <person name="Bayer E.A."/>
            <person name="Brown S.D."/>
        </authorList>
    </citation>
    <scope>NUCLEOTIDE SEQUENCE [LARGE SCALE GENOMIC DNA]</scope>
    <source>
        <strain evidence="3">DSM 2933</strain>
    </source>
</reference>
<organism evidence="1 3">
    <name type="scientific">Pseudobacteroides cellulosolvens ATCC 35603 = DSM 2933</name>
    <dbReference type="NCBI Taxonomy" id="398512"/>
    <lineage>
        <taxon>Bacteria</taxon>
        <taxon>Bacillati</taxon>
        <taxon>Bacillota</taxon>
        <taxon>Clostridia</taxon>
        <taxon>Eubacteriales</taxon>
        <taxon>Oscillospiraceae</taxon>
        <taxon>Pseudobacteroides</taxon>
    </lineage>
</organism>
<dbReference type="AlphaFoldDB" id="A0A0L6JX90"/>
<protein>
    <submittedName>
        <fullName evidence="1">Uncharacterized protein</fullName>
    </submittedName>
</protein>
<dbReference type="EMBL" id="LGTC01000001">
    <property type="protein sequence ID" value="KNY30478.1"/>
    <property type="molecule type" value="Genomic_DNA"/>
</dbReference>
<gene>
    <name evidence="1" type="ORF">Bccel_5751</name>
    <name evidence="2" type="ORF">Bccel_5758</name>
</gene>
<accession>A0A0L6JX90</accession>